<dbReference type="EMBL" id="LLZJ01000121">
    <property type="protein sequence ID" value="KUL63183.1"/>
    <property type="molecule type" value="Genomic_DNA"/>
</dbReference>
<name>A0A0X3X1Z1_STRVO</name>
<protein>
    <submittedName>
        <fullName evidence="3">Uncharacterized protein</fullName>
    </submittedName>
</protein>
<keyword evidence="2" id="KW-0812">Transmembrane</keyword>
<sequence>MANRRDDHSLGDHSAHLPRPRPDSSPVVPSPPSPPSPPPSPAADDASPCATSEATRLLCAGAYLDDDFRDAVLDELYVHEERAVAPSLGIDAARVLAHALRARRLEACWTALLVSLWVLDFLLAQGFFYLFLLSCALLLLAAWARGGAMGPFRADYPGADGVTVTRRRAAAVLRVLGCLILLSYAVSAVTQAFTGEPGTSGLQDFAPALAAGSDTSAAWFALVIPAVMATAVALHREHVARVLATDLEPETFADLAADPAERFEGGRFQRVRALIRREQHSPVILYHDRHPFLGAGIAHDTWTLAVELRPREGGDPVPLDNRVILERIRPLVEKLRTSTTQGAASVQGTAPVQGAVRPAAASRDRLRGLELDECVFLKVTGLRSRSFVPYGEADFARERAEAVEEGGEIRRHFLRIRVGAWREEVVTTVFVRVHTQGGMLMLEFAPHVLRPIRPDFRAVDRLSDSHRRGGLPGKAVWALGRTPTAAGRAVIHAFRSAAFVWRMYAGGYEAAIPDGPWISVRELGSDAGASLFQEMDVSRYLKSVEDRVANGVRRALDEAGWETGEFEQKVINVSGGGVFIESAANSAFGFGDHNTISNTTGTNGAGGGHGDG</sequence>
<accession>A0A0X3X1Z1</accession>
<feature type="transmembrane region" description="Helical" evidence="2">
    <location>
        <begin position="217"/>
        <end position="234"/>
    </location>
</feature>
<proteinExistence type="predicted"/>
<dbReference type="RefSeq" id="WP_059143563.1">
    <property type="nucleotide sequence ID" value="NZ_LLZJ01000121.1"/>
</dbReference>
<feature type="region of interest" description="Disordered" evidence="1">
    <location>
        <begin position="1"/>
        <end position="48"/>
    </location>
</feature>
<keyword evidence="2" id="KW-1133">Transmembrane helix</keyword>
<keyword evidence="2" id="KW-0472">Membrane</keyword>
<feature type="transmembrane region" description="Helical" evidence="2">
    <location>
        <begin position="171"/>
        <end position="193"/>
    </location>
</feature>
<feature type="compositionally biased region" description="Pro residues" evidence="1">
    <location>
        <begin position="28"/>
        <end position="41"/>
    </location>
</feature>
<feature type="transmembrane region" description="Helical" evidence="2">
    <location>
        <begin position="127"/>
        <end position="144"/>
    </location>
</feature>
<evidence type="ECO:0000313" key="3">
    <source>
        <dbReference type="EMBL" id="KUL63183.1"/>
    </source>
</evidence>
<evidence type="ECO:0000256" key="1">
    <source>
        <dbReference type="SAM" id="MobiDB-lite"/>
    </source>
</evidence>
<dbReference type="Proteomes" id="UP000053413">
    <property type="component" value="Unassembled WGS sequence"/>
</dbReference>
<evidence type="ECO:0000256" key="2">
    <source>
        <dbReference type="SAM" id="Phobius"/>
    </source>
</evidence>
<evidence type="ECO:0000313" key="4">
    <source>
        <dbReference type="Proteomes" id="UP000053413"/>
    </source>
</evidence>
<dbReference type="AlphaFoldDB" id="A0A0X3X1Z1"/>
<dbReference type="OrthoDB" id="3078176at2"/>
<feature type="compositionally biased region" description="Basic and acidic residues" evidence="1">
    <location>
        <begin position="1"/>
        <end position="15"/>
    </location>
</feature>
<organism evidence="3 4">
    <name type="scientific">Streptomyces violaceusniger</name>
    <dbReference type="NCBI Taxonomy" id="68280"/>
    <lineage>
        <taxon>Bacteria</taxon>
        <taxon>Bacillati</taxon>
        <taxon>Actinomycetota</taxon>
        <taxon>Actinomycetes</taxon>
        <taxon>Kitasatosporales</taxon>
        <taxon>Streptomycetaceae</taxon>
        <taxon>Streptomyces</taxon>
        <taxon>Streptomyces violaceusniger group</taxon>
    </lineage>
</organism>
<gene>
    <name evidence="3" type="ORF">ADL28_11160</name>
</gene>
<comment type="caution">
    <text evidence="3">The sequence shown here is derived from an EMBL/GenBank/DDBJ whole genome shotgun (WGS) entry which is preliminary data.</text>
</comment>
<reference evidence="4" key="1">
    <citation type="submission" date="2015-10" db="EMBL/GenBank/DDBJ databases">
        <authorList>
            <person name="Ju K.-S."/>
            <person name="Doroghazi J.R."/>
            <person name="Metcalf W.W."/>
        </authorList>
    </citation>
    <scope>NUCLEOTIDE SEQUENCE [LARGE SCALE GENOMIC DNA]</scope>
    <source>
        <strain evidence="4">NRRL F-8817</strain>
    </source>
</reference>